<name>A0A225VPA7_9STRA</name>
<protein>
    <submittedName>
        <fullName evidence="1">Uncharacterized protein</fullName>
    </submittedName>
</protein>
<reference evidence="2" key="1">
    <citation type="submission" date="2017-03" db="EMBL/GenBank/DDBJ databases">
        <title>Phytopthora megakarya and P. palmivora, two closely related causual agents of cacao black pod achieved similar genome size and gene model numbers by different mechanisms.</title>
        <authorList>
            <person name="Ali S."/>
            <person name="Shao J."/>
            <person name="Larry D.J."/>
            <person name="Kronmiller B."/>
            <person name="Shen D."/>
            <person name="Strem M.D."/>
            <person name="Melnick R.L."/>
            <person name="Guiltinan M.J."/>
            <person name="Tyler B.M."/>
            <person name="Meinhardt L.W."/>
            <person name="Bailey B.A."/>
        </authorList>
    </citation>
    <scope>NUCLEOTIDE SEQUENCE [LARGE SCALE GENOMIC DNA]</scope>
    <source>
        <strain evidence="2">zdho120</strain>
    </source>
</reference>
<dbReference type="EMBL" id="NBNE01003606">
    <property type="protein sequence ID" value="OWZ07273.1"/>
    <property type="molecule type" value="Genomic_DNA"/>
</dbReference>
<keyword evidence="2" id="KW-1185">Reference proteome</keyword>
<gene>
    <name evidence="1" type="ORF">PHMEG_00020356</name>
</gene>
<organism evidence="1 2">
    <name type="scientific">Phytophthora megakarya</name>
    <dbReference type="NCBI Taxonomy" id="4795"/>
    <lineage>
        <taxon>Eukaryota</taxon>
        <taxon>Sar</taxon>
        <taxon>Stramenopiles</taxon>
        <taxon>Oomycota</taxon>
        <taxon>Peronosporomycetes</taxon>
        <taxon>Peronosporales</taxon>
        <taxon>Peronosporaceae</taxon>
        <taxon>Phytophthora</taxon>
    </lineage>
</organism>
<accession>A0A225VPA7</accession>
<dbReference type="AlphaFoldDB" id="A0A225VPA7"/>
<proteinExistence type="predicted"/>
<dbReference type="Proteomes" id="UP000198211">
    <property type="component" value="Unassembled WGS sequence"/>
</dbReference>
<sequence>MRLYGLHYVIEHIAGEDNVWPDIVSRWHTREVIRVAAGRTRSRHAAPLAPISHLRPHSDAGFVFPTLEEIREVQQAAELFSPARRSSAEEDGVTTIEGRPWIPNGGKELLARLFVVAHTGAQGHRGQDPMNTVLQERFWIGPRIIPRPYGPTFAAEKRNEALHWDFIYLGSGYGDNANLLVAKDELTHYCELIPCATPTAFGAAEGLSM</sequence>
<evidence type="ECO:0000313" key="1">
    <source>
        <dbReference type="EMBL" id="OWZ07273.1"/>
    </source>
</evidence>
<dbReference type="OrthoDB" id="95964at2759"/>
<evidence type="ECO:0000313" key="2">
    <source>
        <dbReference type="Proteomes" id="UP000198211"/>
    </source>
</evidence>
<comment type="caution">
    <text evidence="1">The sequence shown here is derived from an EMBL/GenBank/DDBJ whole genome shotgun (WGS) entry which is preliminary data.</text>
</comment>